<protein>
    <submittedName>
        <fullName evidence="1">Uncharacterized protein</fullName>
    </submittedName>
</protein>
<evidence type="ECO:0000313" key="1">
    <source>
        <dbReference type="EMBL" id="KAI3559553.1"/>
    </source>
</evidence>
<dbReference type="AlphaFoldDB" id="A0A9P9XT57"/>
<dbReference type="Proteomes" id="UP001056436">
    <property type="component" value="Unassembled WGS sequence"/>
</dbReference>
<keyword evidence="2" id="KW-1185">Reference proteome</keyword>
<organism evidence="1 2">
    <name type="scientific">Colletotrichum abscissum</name>
    <dbReference type="NCBI Taxonomy" id="1671311"/>
    <lineage>
        <taxon>Eukaryota</taxon>
        <taxon>Fungi</taxon>
        <taxon>Dikarya</taxon>
        <taxon>Ascomycota</taxon>
        <taxon>Pezizomycotina</taxon>
        <taxon>Sordariomycetes</taxon>
        <taxon>Hypocreomycetidae</taxon>
        <taxon>Glomerellales</taxon>
        <taxon>Glomerellaceae</taxon>
        <taxon>Colletotrichum</taxon>
        <taxon>Colletotrichum acutatum species complex</taxon>
    </lineage>
</organism>
<comment type="caution">
    <text evidence="1">The sequence shown here is derived from an EMBL/GenBank/DDBJ whole genome shotgun (WGS) entry which is preliminary data.</text>
</comment>
<accession>A0A9P9XT57</accession>
<dbReference type="EMBL" id="SDAQ01000001">
    <property type="protein sequence ID" value="KAI3559553.1"/>
    <property type="molecule type" value="Genomic_DNA"/>
</dbReference>
<reference evidence="1" key="1">
    <citation type="submission" date="2019-01" db="EMBL/GenBank/DDBJ databases">
        <title>Colletotrichum abscissum LGMF1257.</title>
        <authorList>
            <person name="Baroncelli R."/>
        </authorList>
    </citation>
    <scope>NUCLEOTIDE SEQUENCE</scope>
    <source>
        <strain evidence="1">Ca142</strain>
    </source>
</reference>
<evidence type="ECO:0000313" key="2">
    <source>
        <dbReference type="Proteomes" id="UP001056436"/>
    </source>
</evidence>
<gene>
    <name evidence="1" type="ORF">CABS02_00528</name>
</gene>
<name>A0A9P9XT57_9PEZI</name>
<sequence length="89" mass="9951">MLELAFLDDRPPARVGGVAWQRDSSRLSKPELRVRCGGWYRYIKHVHAVLPAGSSSSGSRAFPILPSIEPQAWGESGGEKETAEYRIRR</sequence>
<proteinExistence type="predicted"/>